<feature type="transmembrane region" description="Helical" evidence="1">
    <location>
        <begin position="6"/>
        <end position="27"/>
    </location>
</feature>
<feature type="transmembrane region" description="Helical" evidence="1">
    <location>
        <begin position="65"/>
        <end position="84"/>
    </location>
</feature>
<organism evidence="2 3">
    <name type="scientific">Eubacterium barkeri</name>
    <name type="common">Clostridium barkeri</name>
    <dbReference type="NCBI Taxonomy" id="1528"/>
    <lineage>
        <taxon>Bacteria</taxon>
        <taxon>Bacillati</taxon>
        <taxon>Bacillota</taxon>
        <taxon>Clostridia</taxon>
        <taxon>Eubacteriales</taxon>
        <taxon>Eubacteriaceae</taxon>
        <taxon>Eubacterium</taxon>
    </lineage>
</organism>
<dbReference type="Pfam" id="PF18948">
    <property type="entry name" value="DUF5692"/>
    <property type="match status" value="1"/>
</dbReference>
<keyword evidence="1" id="KW-1133">Transmembrane helix</keyword>
<protein>
    <submittedName>
        <fullName evidence="2">Uncharacterized protein</fullName>
    </submittedName>
</protein>
<feature type="transmembrane region" description="Helical" evidence="1">
    <location>
        <begin position="204"/>
        <end position="224"/>
    </location>
</feature>
<sequence length="350" mass="39383">MFVFYEGVPVALVILVWLCVFGALFGLNEVTRRFKWVGFTAFVILPIILTISWLTVFKDTAYMDWFHLAKVYSSTAGCIGFWCIRFIKGWDKSKIALCFPPLILAVNICEAVARDFEIGHYTVPVMEFMNNQIQYYIGGPWNVMNGIAGILNIITITGWFGICIRAVTKKDHSRDMLWPDMLWFWIVAYDLWNFAYTYNCLPTHAWYCGLALLLAPTLCAFTLGKGAWLQHRAQTLAMWCMFAQTVPAFQDASAFMVHSSSSYAIAKGAIAQGMLAPDGYTALVAPGVYEIASATPPTTALFIMSLLALLANIAVFAYMVYKIIKTRRNPYLGELYTDLPAYKKIKALAQ</sequence>
<dbReference type="Proteomes" id="UP000199652">
    <property type="component" value="Unassembled WGS sequence"/>
</dbReference>
<evidence type="ECO:0000313" key="2">
    <source>
        <dbReference type="EMBL" id="SDX27973.1"/>
    </source>
</evidence>
<name>A0A1H3AE98_EUBBA</name>
<gene>
    <name evidence="2" type="ORF">SAMN04488579_10112</name>
</gene>
<feature type="transmembrane region" description="Helical" evidence="1">
    <location>
        <begin position="300"/>
        <end position="321"/>
    </location>
</feature>
<keyword evidence="3" id="KW-1185">Reference proteome</keyword>
<proteinExistence type="predicted"/>
<dbReference type="STRING" id="1528.SAMN04488579_10112"/>
<accession>A0A1H3AE98</accession>
<feature type="transmembrane region" description="Helical" evidence="1">
    <location>
        <begin position="181"/>
        <end position="198"/>
    </location>
</feature>
<feature type="transmembrane region" description="Helical" evidence="1">
    <location>
        <begin position="133"/>
        <end position="160"/>
    </location>
</feature>
<evidence type="ECO:0000313" key="3">
    <source>
        <dbReference type="Proteomes" id="UP000199652"/>
    </source>
</evidence>
<dbReference type="AlphaFoldDB" id="A0A1H3AE98"/>
<dbReference type="EMBL" id="FNOU01000001">
    <property type="protein sequence ID" value="SDX27973.1"/>
    <property type="molecule type" value="Genomic_DNA"/>
</dbReference>
<dbReference type="OrthoDB" id="7054801at2"/>
<reference evidence="3" key="1">
    <citation type="submission" date="2016-10" db="EMBL/GenBank/DDBJ databases">
        <authorList>
            <person name="Varghese N."/>
            <person name="Submissions S."/>
        </authorList>
    </citation>
    <scope>NUCLEOTIDE SEQUENCE [LARGE SCALE GENOMIC DNA]</scope>
    <source>
        <strain evidence="3">VPI 5359</strain>
    </source>
</reference>
<keyword evidence="1" id="KW-0812">Transmembrane</keyword>
<evidence type="ECO:0000256" key="1">
    <source>
        <dbReference type="SAM" id="Phobius"/>
    </source>
</evidence>
<keyword evidence="1" id="KW-0472">Membrane</keyword>
<dbReference type="InterPro" id="IPR043747">
    <property type="entry name" value="DUF5692"/>
</dbReference>
<feature type="transmembrane region" description="Helical" evidence="1">
    <location>
        <begin position="34"/>
        <end position="53"/>
    </location>
</feature>